<feature type="transmembrane region" description="Helical" evidence="1">
    <location>
        <begin position="15"/>
        <end position="36"/>
    </location>
</feature>
<keyword evidence="1" id="KW-0472">Membrane</keyword>
<reference evidence="2 3" key="1">
    <citation type="submission" date="2020-04" db="EMBL/GenBank/DDBJ databases">
        <authorList>
            <person name="De Canck E."/>
        </authorList>
    </citation>
    <scope>NUCLEOTIDE SEQUENCE [LARGE SCALE GENOMIC DNA]</scope>
    <source>
        <strain evidence="2 3">LMG 26858</strain>
    </source>
</reference>
<feature type="transmembrane region" description="Helical" evidence="1">
    <location>
        <begin position="97"/>
        <end position="121"/>
    </location>
</feature>
<dbReference type="RefSeq" id="WP_175205769.1">
    <property type="nucleotide sequence ID" value="NZ_CADILG010000004.1"/>
</dbReference>
<dbReference type="EMBL" id="CADILG010000004">
    <property type="protein sequence ID" value="CAB3834768.1"/>
    <property type="molecule type" value="Genomic_DNA"/>
</dbReference>
<sequence>MSRTFPDSPPLYRLLLPRLTTFIVLAILLALAIMIVSPAQMPVVVYKLSLISLAAVAAYWLDRALFPYARPDSYLVTDWRCGRAGMQPVDYPIADGYMWPFVLATIRRAIIVAGVVIGVALGL</sequence>
<keyword evidence="3" id="KW-1185">Reference proteome</keyword>
<proteinExistence type="predicted"/>
<evidence type="ECO:0008006" key="4">
    <source>
        <dbReference type="Google" id="ProtNLM"/>
    </source>
</evidence>
<evidence type="ECO:0000313" key="2">
    <source>
        <dbReference type="EMBL" id="CAB3834768.1"/>
    </source>
</evidence>
<keyword evidence="1" id="KW-1133">Transmembrane helix</keyword>
<dbReference type="Pfam" id="PF13272">
    <property type="entry name" value="Holin_2-3"/>
    <property type="match status" value="1"/>
</dbReference>
<name>A0A6S7DM34_9BURK</name>
<dbReference type="Proteomes" id="UP000494117">
    <property type="component" value="Unassembled WGS sequence"/>
</dbReference>
<accession>A0A6S7DM34</accession>
<evidence type="ECO:0000256" key="1">
    <source>
        <dbReference type="SAM" id="Phobius"/>
    </source>
</evidence>
<dbReference type="AlphaFoldDB" id="A0A6S7DM34"/>
<gene>
    <name evidence="2" type="ORF">LMG26858_00879</name>
</gene>
<feature type="transmembrane region" description="Helical" evidence="1">
    <location>
        <begin position="43"/>
        <end position="61"/>
    </location>
</feature>
<protein>
    <recommendedName>
        <fullName evidence="4">Holin</fullName>
    </recommendedName>
</protein>
<dbReference type="InterPro" id="IPR025140">
    <property type="entry name" value="Holin_2-3"/>
</dbReference>
<organism evidence="2 3">
    <name type="scientific">Achromobacter anxifer</name>
    <dbReference type="NCBI Taxonomy" id="1287737"/>
    <lineage>
        <taxon>Bacteria</taxon>
        <taxon>Pseudomonadati</taxon>
        <taxon>Pseudomonadota</taxon>
        <taxon>Betaproteobacteria</taxon>
        <taxon>Burkholderiales</taxon>
        <taxon>Alcaligenaceae</taxon>
        <taxon>Achromobacter</taxon>
    </lineage>
</organism>
<keyword evidence="1" id="KW-0812">Transmembrane</keyword>
<evidence type="ECO:0000313" key="3">
    <source>
        <dbReference type="Proteomes" id="UP000494117"/>
    </source>
</evidence>